<dbReference type="GO" id="GO:0005793">
    <property type="term" value="C:endoplasmic reticulum-Golgi intermediate compartment"/>
    <property type="evidence" value="ECO:0000318"/>
    <property type="project" value="GO_Central"/>
</dbReference>
<dbReference type="GO" id="GO:0005795">
    <property type="term" value="C:Golgi stack"/>
    <property type="evidence" value="ECO:0000318"/>
    <property type="project" value="GO_Central"/>
</dbReference>
<organism evidence="7 8">
    <name type="scientific">Ornithorhynchus anatinus</name>
    <name type="common">Duckbill platypus</name>
    <dbReference type="NCBI Taxonomy" id="9258"/>
    <lineage>
        <taxon>Eukaryota</taxon>
        <taxon>Metazoa</taxon>
        <taxon>Chordata</taxon>
        <taxon>Craniata</taxon>
        <taxon>Vertebrata</taxon>
        <taxon>Euteleostomi</taxon>
        <taxon>Mammalia</taxon>
        <taxon>Monotremata</taxon>
        <taxon>Ornithorhynchidae</taxon>
        <taxon>Ornithorhynchus</taxon>
    </lineage>
</organism>
<reference evidence="7" key="2">
    <citation type="submission" date="2025-08" db="UniProtKB">
        <authorList>
            <consortium name="Ensembl"/>
        </authorList>
    </citation>
    <scope>IDENTIFICATION</scope>
    <source>
        <strain evidence="7">Glennie</strain>
    </source>
</reference>
<evidence type="ECO:0000259" key="5">
    <source>
        <dbReference type="Pfam" id="PF04666"/>
    </source>
</evidence>
<dbReference type="Pfam" id="PF23524">
    <property type="entry name" value="MGAT4A_C"/>
    <property type="match status" value="1"/>
</dbReference>
<keyword evidence="3" id="KW-0808">Transferase</keyword>
<dbReference type="InParanoid" id="F6QV96"/>
<dbReference type="GO" id="GO:0005783">
    <property type="term" value="C:endoplasmic reticulum"/>
    <property type="evidence" value="ECO:0000318"/>
    <property type="project" value="GO_Central"/>
</dbReference>
<feature type="coiled-coil region" evidence="4">
    <location>
        <begin position="35"/>
        <end position="62"/>
    </location>
</feature>
<dbReference type="OMA" id="ICHPEKD"/>
<evidence type="ECO:0000256" key="2">
    <source>
        <dbReference type="ARBA" id="ARBA00022676"/>
    </source>
</evidence>
<dbReference type="GeneTree" id="ENSGT00940000161998"/>
<feature type="domain" description="MGAT4 conserved region" evidence="5">
    <location>
        <begin position="102"/>
        <end position="378"/>
    </location>
</feature>
<evidence type="ECO:0000313" key="8">
    <source>
        <dbReference type="Proteomes" id="UP000002279"/>
    </source>
</evidence>
<dbReference type="GO" id="GO:0006487">
    <property type="term" value="P:protein N-linked glycosylation"/>
    <property type="evidence" value="ECO:0000318"/>
    <property type="project" value="GO_Central"/>
</dbReference>
<feature type="domain" description="MGAT4 A/B/C C-terminal" evidence="6">
    <location>
        <begin position="394"/>
        <end position="530"/>
    </location>
</feature>
<dbReference type="InterPro" id="IPR057279">
    <property type="entry name" value="MGAT4"/>
</dbReference>
<reference evidence="7" key="3">
    <citation type="submission" date="2025-09" db="UniProtKB">
        <authorList>
            <consortium name="Ensembl"/>
        </authorList>
    </citation>
    <scope>IDENTIFICATION</scope>
    <source>
        <strain evidence="7">Glennie</strain>
    </source>
</reference>
<evidence type="ECO:0000313" key="7">
    <source>
        <dbReference type="Ensembl" id="ENSOANP00000024071.2"/>
    </source>
</evidence>
<dbReference type="Proteomes" id="UP000002279">
    <property type="component" value="Chromosome 12"/>
</dbReference>
<gene>
    <name evidence="7" type="primary">MGAT4D</name>
</gene>
<dbReference type="AlphaFoldDB" id="F6QV96"/>
<dbReference type="eggNOG" id="ENOG502QPQJ">
    <property type="taxonomic scope" value="Eukaryota"/>
</dbReference>
<evidence type="ECO:0000256" key="4">
    <source>
        <dbReference type="SAM" id="Coils"/>
    </source>
</evidence>
<dbReference type="InterPro" id="IPR056576">
    <property type="entry name" value="MGAT4_A/B/C_C"/>
</dbReference>
<sequence length="536" mass="61658">MRFRSANVIAALGLCALFSFSWFTTHRTNGRGNDLDTYQNQILELRERLLHAEKENQKRSRELSSVLDKIKDALAERANTTTNHTDDLKWKILDCSKKLPVHLSNIYYYLPHLHEHEDSVYPNVIIGQRRTGVSLVMGIPTVKRQKQSYLMETLKSLFYEMSAAEKEDCVIIIFIAEIDEEYINSVAESVKNNFPTEVQSGVLEIISPPASYYPVFSDLKETFGDSKERVRWRTKQNLDYSFLMLYAQPKGTFYLQLEDDIVAKPQYFQTIKNFATHQTSDEWIILEFSQLGFIGKLFRSRELPFIVEFFLMFYKDKPIDWLLDHLLWVRVCNPEKDAKHCDRQKTNLRIRYKPSLFQHVGTYSSLPGKIQNLKDKDFGKSPLHVAHVNPPAYLITSLKEYQHYSLEKAYLGAECFWAYSPVAGDYILINFKQPLQMKGYLFKSGNGEHPGDKLFNTTVEILPAGKADSLKSSLENGDAFNNEETENEYLKIGAFENGIAEGTISPTVGKIKALRLTVLSDSPVWALLSEIFIKTD</sequence>
<dbReference type="PANTHER" id="PTHR12062">
    <property type="entry name" value="N-ACETYLGLUCOSAMINYLTRANSFERASE VI"/>
    <property type="match status" value="1"/>
</dbReference>
<dbReference type="Pfam" id="PF04666">
    <property type="entry name" value="MGAT4_cons"/>
    <property type="match status" value="1"/>
</dbReference>
<proteinExistence type="predicted"/>
<accession>F6QV96</accession>
<comment type="pathway">
    <text evidence="1">Protein modification; protein glycosylation.</text>
</comment>
<keyword evidence="2" id="KW-0328">Glycosyltransferase</keyword>
<evidence type="ECO:0000256" key="1">
    <source>
        <dbReference type="ARBA" id="ARBA00004922"/>
    </source>
</evidence>
<dbReference type="Bgee" id="ENSOANG00000015292">
    <property type="expression patterns" value="Expressed in testis and 4 other cell types or tissues"/>
</dbReference>
<keyword evidence="4" id="KW-0175">Coiled coil</keyword>
<evidence type="ECO:0000256" key="3">
    <source>
        <dbReference type="ARBA" id="ARBA00022679"/>
    </source>
</evidence>
<dbReference type="PANTHER" id="PTHR12062:SF10">
    <property type="entry name" value="ALPHA-1,3-MANNOSYL-GLYCOPROTEIN 4-BETA-N-ACETYLGLUCOSAMINYLTRANSFERASE-LIKE PROTEIN MGAT4D"/>
    <property type="match status" value="1"/>
</dbReference>
<name>F6QV96_ORNAN</name>
<dbReference type="GO" id="GO:0008375">
    <property type="term" value="F:acetylglucosaminyltransferase activity"/>
    <property type="evidence" value="ECO:0000318"/>
    <property type="project" value="GO_Central"/>
</dbReference>
<keyword evidence="8" id="KW-1185">Reference proteome</keyword>
<evidence type="ECO:0000259" key="6">
    <source>
        <dbReference type="Pfam" id="PF23524"/>
    </source>
</evidence>
<reference evidence="7 8" key="1">
    <citation type="journal article" date="2008" name="Nature">
        <title>Genome analysis of the platypus reveals unique signatures of evolution.</title>
        <authorList>
            <person name="Warren W.C."/>
            <person name="Hillier L.W."/>
            <person name="Marshall Graves J.A."/>
            <person name="Birney E."/>
            <person name="Ponting C.P."/>
            <person name="Grutzner F."/>
            <person name="Belov K."/>
            <person name="Miller W."/>
            <person name="Clarke L."/>
            <person name="Chinwalla A.T."/>
            <person name="Yang S.P."/>
            <person name="Heger A."/>
            <person name="Locke D.P."/>
            <person name="Miethke P."/>
            <person name="Waters P.D."/>
            <person name="Veyrunes F."/>
            <person name="Fulton L."/>
            <person name="Fulton B."/>
            <person name="Graves T."/>
            <person name="Wallis J."/>
            <person name="Puente X.S."/>
            <person name="Lopez-Otin C."/>
            <person name="Ordonez G.R."/>
            <person name="Eichler E.E."/>
            <person name="Chen L."/>
            <person name="Cheng Z."/>
            <person name="Deakin J.E."/>
            <person name="Alsop A."/>
            <person name="Thompson K."/>
            <person name="Kirby P."/>
            <person name="Papenfuss A.T."/>
            <person name="Wakefield M.J."/>
            <person name="Olender T."/>
            <person name="Lancet D."/>
            <person name="Huttley G.A."/>
            <person name="Smit A.F."/>
            <person name="Pask A."/>
            <person name="Temple-Smith P."/>
            <person name="Batzer M.A."/>
            <person name="Walker J.A."/>
            <person name="Konkel M.K."/>
            <person name="Harris R.S."/>
            <person name="Whittington C.M."/>
            <person name="Wong E.S."/>
            <person name="Gemmell N.J."/>
            <person name="Buschiazzo E."/>
            <person name="Vargas Jentzsch I.M."/>
            <person name="Merkel A."/>
            <person name="Schmitz J."/>
            <person name="Zemann A."/>
            <person name="Churakov G."/>
            <person name="Kriegs J.O."/>
            <person name="Brosius J."/>
            <person name="Murchison E.P."/>
            <person name="Sachidanandam R."/>
            <person name="Smith C."/>
            <person name="Hannon G.J."/>
            <person name="Tsend-Ayush E."/>
            <person name="McMillan D."/>
            <person name="Attenborough R."/>
            <person name="Rens W."/>
            <person name="Ferguson-Smith M."/>
            <person name="Lefevre C.M."/>
            <person name="Sharp J.A."/>
            <person name="Nicholas K.R."/>
            <person name="Ray D.A."/>
            <person name="Kube M."/>
            <person name="Reinhardt R."/>
            <person name="Pringle T.H."/>
            <person name="Taylor J."/>
            <person name="Jones R.C."/>
            <person name="Nixon B."/>
            <person name="Dacheux J.L."/>
            <person name="Niwa H."/>
            <person name="Sekita Y."/>
            <person name="Huang X."/>
            <person name="Stark A."/>
            <person name="Kheradpour P."/>
            <person name="Kellis M."/>
            <person name="Flicek P."/>
            <person name="Chen Y."/>
            <person name="Webber C."/>
            <person name="Hardison R."/>
            <person name="Nelson J."/>
            <person name="Hallsworth-Pepin K."/>
            <person name="Delehaunty K."/>
            <person name="Markovic C."/>
            <person name="Minx P."/>
            <person name="Feng Y."/>
            <person name="Kremitzki C."/>
            <person name="Mitreva M."/>
            <person name="Glasscock J."/>
            <person name="Wylie T."/>
            <person name="Wohldmann P."/>
            <person name="Thiru P."/>
            <person name="Nhan M.N."/>
            <person name="Pohl C.S."/>
            <person name="Smith S.M."/>
            <person name="Hou S."/>
            <person name="Nefedov M."/>
            <person name="de Jong P.J."/>
            <person name="Renfree M.B."/>
            <person name="Mardis E.R."/>
            <person name="Wilson R.K."/>
        </authorList>
    </citation>
    <scope>NUCLEOTIDE SEQUENCE [LARGE SCALE GENOMIC DNA]</scope>
    <source>
        <strain evidence="7 8">Glennie</strain>
    </source>
</reference>
<dbReference type="Ensembl" id="ENSOANT00000024075.3">
    <property type="protein sequence ID" value="ENSOANP00000024071.2"/>
    <property type="gene ID" value="ENSOANG00000015292.3"/>
</dbReference>
<evidence type="ECO:0008006" key="9">
    <source>
        <dbReference type="Google" id="ProtNLM"/>
    </source>
</evidence>
<protein>
    <recommendedName>
        <fullName evidence="9">MGAT4 family member D</fullName>
    </recommendedName>
</protein>
<dbReference type="InterPro" id="IPR006759">
    <property type="entry name" value="Glyco_transf_54"/>
</dbReference>